<dbReference type="RefSeq" id="WP_128215050.1">
    <property type="nucleotide sequence ID" value="NZ_CP025746.1"/>
</dbReference>
<dbReference type="KEGG" id="cmah:C1I91_23320"/>
<evidence type="ECO:0000256" key="1">
    <source>
        <dbReference type="SAM" id="Phobius"/>
    </source>
</evidence>
<keyword evidence="1" id="KW-0472">Membrane</keyword>
<keyword evidence="1" id="KW-0812">Transmembrane</keyword>
<evidence type="ECO:0000313" key="2">
    <source>
        <dbReference type="EMBL" id="QAA34333.1"/>
    </source>
</evidence>
<sequence>MQLKYTLSILDKLKITNFLLKRDSSFKKSYGLSIIVKQILLIYMIPILYKTFLIAFVGAEKNRSLEYHIVEFFKNLFESFFVDIYSLISITVIYLLGFIIWRMLLISFSQRTAINNYVNTLYIDEAGIKLQNNNFTKSVNITYIKEILITNGYLYIFGDNNLLFSVIPVNKIIASKSELNQLLQKHYKSIVKEVY</sequence>
<keyword evidence="1" id="KW-1133">Transmembrane helix</keyword>
<protein>
    <recommendedName>
        <fullName evidence="4">YcxB-like protein domain-containing protein</fullName>
    </recommendedName>
</protein>
<accession>A0A410DZ31</accession>
<evidence type="ECO:0008006" key="4">
    <source>
        <dbReference type="Google" id="ProtNLM"/>
    </source>
</evidence>
<name>A0A410DZ31_9CLOT</name>
<dbReference type="Proteomes" id="UP000286268">
    <property type="component" value="Chromosome"/>
</dbReference>
<gene>
    <name evidence="2" type="ORF">C1I91_23320</name>
</gene>
<organism evidence="2 3">
    <name type="scientific">Clostridium manihotivorum</name>
    <dbReference type="NCBI Taxonomy" id="2320868"/>
    <lineage>
        <taxon>Bacteria</taxon>
        <taxon>Bacillati</taxon>
        <taxon>Bacillota</taxon>
        <taxon>Clostridia</taxon>
        <taxon>Eubacteriales</taxon>
        <taxon>Clostridiaceae</taxon>
        <taxon>Clostridium</taxon>
    </lineage>
</organism>
<dbReference type="EMBL" id="CP025746">
    <property type="protein sequence ID" value="QAA34333.1"/>
    <property type="molecule type" value="Genomic_DNA"/>
</dbReference>
<evidence type="ECO:0000313" key="3">
    <source>
        <dbReference type="Proteomes" id="UP000286268"/>
    </source>
</evidence>
<feature type="transmembrane region" description="Helical" evidence="1">
    <location>
        <begin position="30"/>
        <end position="59"/>
    </location>
</feature>
<keyword evidence="3" id="KW-1185">Reference proteome</keyword>
<proteinExistence type="predicted"/>
<feature type="transmembrane region" description="Helical" evidence="1">
    <location>
        <begin position="79"/>
        <end position="101"/>
    </location>
</feature>
<dbReference type="AlphaFoldDB" id="A0A410DZ31"/>
<reference evidence="2 3" key="1">
    <citation type="submission" date="2018-01" db="EMBL/GenBank/DDBJ databases">
        <title>Genome Sequencing and Assembly of Anaerobacter polyendosporus strain CT4.</title>
        <authorList>
            <person name="Tachaapaikoon C."/>
            <person name="Sutheeworapong S."/>
            <person name="Jenjaroenpun P."/>
            <person name="Wongsurawat T."/>
            <person name="Nookeaw I."/>
            <person name="Cheawchanlertfa P."/>
            <person name="Kosugi A."/>
            <person name="Cheevadhanarak S."/>
            <person name="Ratanakhanokchai K."/>
        </authorList>
    </citation>
    <scope>NUCLEOTIDE SEQUENCE [LARGE SCALE GENOMIC DNA]</scope>
    <source>
        <strain evidence="2 3">CT4</strain>
    </source>
</reference>